<evidence type="ECO:0000313" key="2">
    <source>
        <dbReference type="EMBL" id="MBD7970213.1"/>
    </source>
</evidence>
<evidence type="ECO:0000313" key="3">
    <source>
        <dbReference type="Proteomes" id="UP000608071"/>
    </source>
</evidence>
<feature type="transmembrane region" description="Helical" evidence="1">
    <location>
        <begin position="23"/>
        <end position="43"/>
    </location>
</feature>
<proteinExistence type="predicted"/>
<organism evidence="2 3">
    <name type="scientific">Paenibacillus gallinarum</name>
    <dbReference type="NCBI Taxonomy" id="2762232"/>
    <lineage>
        <taxon>Bacteria</taxon>
        <taxon>Bacillati</taxon>
        <taxon>Bacillota</taxon>
        <taxon>Bacilli</taxon>
        <taxon>Bacillales</taxon>
        <taxon>Paenibacillaceae</taxon>
        <taxon>Paenibacillus</taxon>
    </lineage>
</organism>
<dbReference type="RefSeq" id="WP_191803031.1">
    <property type="nucleotide sequence ID" value="NZ_JACSQL010000010.1"/>
</dbReference>
<reference evidence="2 3" key="1">
    <citation type="submission" date="2020-08" db="EMBL/GenBank/DDBJ databases">
        <title>A Genomic Blueprint of the Chicken Gut Microbiome.</title>
        <authorList>
            <person name="Gilroy R."/>
            <person name="Ravi A."/>
            <person name="Getino M."/>
            <person name="Pursley I."/>
            <person name="Horton D.L."/>
            <person name="Alikhan N.-F."/>
            <person name="Baker D."/>
            <person name="Gharbi K."/>
            <person name="Hall N."/>
            <person name="Watson M."/>
            <person name="Adriaenssens E.M."/>
            <person name="Foster-Nyarko E."/>
            <person name="Jarju S."/>
            <person name="Secka A."/>
            <person name="Antonio M."/>
            <person name="Oren A."/>
            <person name="Chaudhuri R."/>
            <person name="La Ragione R.M."/>
            <person name="Hildebrand F."/>
            <person name="Pallen M.J."/>
        </authorList>
    </citation>
    <scope>NUCLEOTIDE SEQUENCE [LARGE SCALE GENOMIC DNA]</scope>
    <source>
        <strain evidence="2 3">Sa2BVA9</strain>
    </source>
</reference>
<keyword evidence="1" id="KW-1133">Transmembrane helix</keyword>
<accession>A0ABR8T3U5</accession>
<sequence>MVKWYPEVIFILNPGKKKRNPKFVIAEAVATALALILLIVSLVNSTISLGWFFLSMSVVYAIRYWELRSWIQVLSIVILALGAVSLFMLGQ</sequence>
<keyword evidence="3" id="KW-1185">Reference proteome</keyword>
<gene>
    <name evidence="2" type="ORF">H9647_19295</name>
</gene>
<keyword evidence="1" id="KW-0812">Transmembrane</keyword>
<dbReference type="Proteomes" id="UP000608071">
    <property type="component" value="Unassembled WGS sequence"/>
</dbReference>
<keyword evidence="1" id="KW-0472">Membrane</keyword>
<comment type="caution">
    <text evidence="2">The sequence shown here is derived from an EMBL/GenBank/DDBJ whole genome shotgun (WGS) entry which is preliminary data.</text>
</comment>
<evidence type="ECO:0000256" key="1">
    <source>
        <dbReference type="SAM" id="Phobius"/>
    </source>
</evidence>
<feature type="transmembrane region" description="Helical" evidence="1">
    <location>
        <begin position="70"/>
        <end position="89"/>
    </location>
</feature>
<name>A0ABR8T3U5_9BACL</name>
<protein>
    <submittedName>
        <fullName evidence="2">Uncharacterized protein</fullName>
    </submittedName>
</protein>
<dbReference type="EMBL" id="JACSQL010000010">
    <property type="protein sequence ID" value="MBD7970213.1"/>
    <property type="molecule type" value="Genomic_DNA"/>
</dbReference>